<evidence type="ECO:0000313" key="2">
    <source>
        <dbReference type="Proteomes" id="UP000789702"/>
    </source>
</evidence>
<name>A0ACA9MXM0_9GLOM</name>
<proteinExistence type="predicted"/>
<dbReference type="Proteomes" id="UP000789702">
    <property type="component" value="Unassembled WGS sequence"/>
</dbReference>
<sequence>KEYKRKLNRTNKEANQQKIEKKEVLVKKNYLEENLEQVKEEIEQSKQRCLII</sequence>
<comment type="caution">
    <text evidence="1">The sequence shown here is derived from an EMBL/GenBank/DDBJ whole genome shotgun (WGS) entry which is preliminary data.</text>
</comment>
<gene>
    <name evidence="1" type="ORF">DHETER_LOCUS7923</name>
</gene>
<accession>A0ACA9MXM0</accession>
<evidence type="ECO:0000313" key="1">
    <source>
        <dbReference type="EMBL" id="CAG8618619.1"/>
    </source>
</evidence>
<protein>
    <submittedName>
        <fullName evidence="1">15093_t:CDS:1</fullName>
    </submittedName>
</protein>
<reference evidence="1" key="1">
    <citation type="submission" date="2021-06" db="EMBL/GenBank/DDBJ databases">
        <authorList>
            <person name="Kallberg Y."/>
            <person name="Tangrot J."/>
            <person name="Rosling A."/>
        </authorList>
    </citation>
    <scope>NUCLEOTIDE SEQUENCE</scope>
    <source>
        <strain evidence="1">IL203A</strain>
    </source>
</reference>
<organism evidence="1 2">
    <name type="scientific">Dentiscutata heterogama</name>
    <dbReference type="NCBI Taxonomy" id="1316150"/>
    <lineage>
        <taxon>Eukaryota</taxon>
        <taxon>Fungi</taxon>
        <taxon>Fungi incertae sedis</taxon>
        <taxon>Mucoromycota</taxon>
        <taxon>Glomeromycotina</taxon>
        <taxon>Glomeromycetes</taxon>
        <taxon>Diversisporales</taxon>
        <taxon>Gigasporaceae</taxon>
        <taxon>Dentiscutata</taxon>
    </lineage>
</organism>
<keyword evidence="2" id="KW-1185">Reference proteome</keyword>
<feature type="non-terminal residue" evidence="1">
    <location>
        <position position="1"/>
    </location>
</feature>
<dbReference type="EMBL" id="CAJVPU010011883">
    <property type="protein sequence ID" value="CAG8618619.1"/>
    <property type="molecule type" value="Genomic_DNA"/>
</dbReference>